<keyword evidence="2" id="KW-0418">Kinase</keyword>
<dbReference type="EMBL" id="JAAIUW010000003">
    <property type="protein sequence ID" value="KAF7839346.1"/>
    <property type="molecule type" value="Genomic_DNA"/>
</dbReference>
<dbReference type="OrthoDB" id="1689482at2759"/>
<dbReference type="Gene3D" id="1.10.510.10">
    <property type="entry name" value="Transferase(Phosphotransferase) domain 1"/>
    <property type="match status" value="1"/>
</dbReference>
<sequence length="233" mass="25442">MTVRNPSISHYLPESKTFPSTWVTTLKPVNDDEAEGRRAARDVDVSEEAEESQALDRIRGKKILMLMDSCLEGHFSNDDGTELVRLASCCLQYETRERPNAKSLVTALSPLQKETSVPSNVLMGIPDGSASTKETVSLTPFGNACSRRDFTAIHEILEKVENEYGSYGNDKALKLFLLQNGSQLVCSGCRNRLLYPVGATSVCCAVCNAVTAVPPPDNIGKAKRRLATSKESI</sequence>
<evidence type="ECO:0000313" key="2">
    <source>
        <dbReference type="EMBL" id="KAF7839346.1"/>
    </source>
</evidence>
<dbReference type="Proteomes" id="UP000634136">
    <property type="component" value="Unassembled WGS sequence"/>
</dbReference>
<dbReference type="GO" id="GO:0012505">
    <property type="term" value="C:endomembrane system"/>
    <property type="evidence" value="ECO:0007669"/>
    <property type="project" value="UniProtKB-SubCell"/>
</dbReference>
<dbReference type="InterPro" id="IPR045845">
    <property type="entry name" value="BSK"/>
</dbReference>
<dbReference type="GO" id="GO:0009742">
    <property type="term" value="P:brassinosteroid mediated signaling pathway"/>
    <property type="evidence" value="ECO:0007669"/>
    <property type="project" value="InterPro"/>
</dbReference>
<feature type="domain" description="Zinc finger LSD1-type" evidence="1">
    <location>
        <begin position="186"/>
        <end position="210"/>
    </location>
</feature>
<dbReference type="PANTHER" id="PTHR45863:SF7">
    <property type="entry name" value="SERINE_THREONINE-PROTEIN KINASE BSK5"/>
    <property type="match status" value="1"/>
</dbReference>
<dbReference type="Pfam" id="PF06943">
    <property type="entry name" value="zf-LSD1"/>
    <property type="match status" value="1"/>
</dbReference>
<evidence type="ECO:0000259" key="1">
    <source>
        <dbReference type="Pfam" id="PF06943"/>
    </source>
</evidence>
<dbReference type="GO" id="GO:0004672">
    <property type="term" value="F:protein kinase activity"/>
    <property type="evidence" value="ECO:0007669"/>
    <property type="project" value="InterPro"/>
</dbReference>
<accession>A0A834X6U7</accession>
<comment type="caution">
    <text evidence="2">The sequence shown here is derived from an EMBL/GenBank/DDBJ whole genome shotgun (WGS) entry which is preliminary data.</text>
</comment>
<evidence type="ECO:0000313" key="3">
    <source>
        <dbReference type="Proteomes" id="UP000634136"/>
    </source>
</evidence>
<dbReference type="AlphaFoldDB" id="A0A834X6U7"/>
<organism evidence="2 3">
    <name type="scientific">Senna tora</name>
    <dbReference type="NCBI Taxonomy" id="362788"/>
    <lineage>
        <taxon>Eukaryota</taxon>
        <taxon>Viridiplantae</taxon>
        <taxon>Streptophyta</taxon>
        <taxon>Embryophyta</taxon>
        <taxon>Tracheophyta</taxon>
        <taxon>Spermatophyta</taxon>
        <taxon>Magnoliopsida</taxon>
        <taxon>eudicotyledons</taxon>
        <taxon>Gunneridae</taxon>
        <taxon>Pentapetalae</taxon>
        <taxon>rosids</taxon>
        <taxon>fabids</taxon>
        <taxon>Fabales</taxon>
        <taxon>Fabaceae</taxon>
        <taxon>Caesalpinioideae</taxon>
        <taxon>Cassia clade</taxon>
        <taxon>Senna</taxon>
    </lineage>
</organism>
<keyword evidence="2" id="KW-0808">Transferase</keyword>
<dbReference type="PANTHER" id="PTHR45863">
    <property type="entry name" value="SERINE/THREONINE-PROTEIN KINASE BSK5"/>
    <property type="match status" value="1"/>
</dbReference>
<reference evidence="2" key="1">
    <citation type="submission" date="2020-09" db="EMBL/GenBank/DDBJ databases">
        <title>Genome-Enabled Discovery of Anthraquinone Biosynthesis in Senna tora.</title>
        <authorList>
            <person name="Kang S.-H."/>
            <person name="Pandey R.P."/>
            <person name="Lee C.-M."/>
            <person name="Sim J.-S."/>
            <person name="Jeong J.-T."/>
            <person name="Choi B.-S."/>
            <person name="Jung M."/>
            <person name="Ginzburg D."/>
            <person name="Zhao K."/>
            <person name="Won S.Y."/>
            <person name="Oh T.-J."/>
            <person name="Yu Y."/>
            <person name="Kim N.-H."/>
            <person name="Lee O.R."/>
            <person name="Lee T.-H."/>
            <person name="Bashyal P."/>
            <person name="Kim T.-S."/>
            <person name="Lee W.-H."/>
            <person name="Kawkins C."/>
            <person name="Kim C.-K."/>
            <person name="Kim J.S."/>
            <person name="Ahn B.O."/>
            <person name="Rhee S.Y."/>
            <person name="Sohng J.K."/>
        </authorList>
    </citation>
    <scope>NUCLEOTIDE SEQUENCE</scope>
    <source>
        <tissue evidence="2">Leaf</tissue>
    </source>
</reference>
<keyword evidence="3" id="KW-1185">Reference proteome</keyword>
<dbReference type="NCBIfam" id="TIGR01053">
    <property type="entry name" value="LSD1"/>
    <property type="match status" value="1"/>
</dbReference>
<dbReference type="InterPro" id="IPR005735">
    <property type="entry name" value="Znf_LSD1"/>
</dbReference>
<dbReference type="GO" id="GO:0005524">
    <property type="term" value="F:ATP binding"/>
    <property type="evidence" value="ECO:0007669"/>
    <property type="project" value="UniProtKB-KW"/>
</dbReference>
<name>A0A834X6U7_9FABA</name>
<protein>
    <submittedName>
        <fullName evidence="2">Serine/threonine-protein kinase BSK5-like</fullName>
    </submittedName>
</protein>
<proteinExistence type="predicted"/>
<gene>
    <name evidence="2" type="ORF">G2W53_007828</name>
</gene>